<evidence type="ECO:0000256" key="1">
    <source>
        <dbReference type="SAM" id="SignalP"/>
    </source>
</evidence>
<dbReference type="Proteomes" id="UP001153620">
    <property type="component" value="Chromosome 2"/>
</dbReference>
<feature type="chain" id="PRO_5040152126" evidence="1">
    <location>
        <begin position="28"/>
        <end position="56"/>
    </location>
</feature>
<organism evidence="2 3">
    <name type="scientific">Chironomus riparius</name>
    <dbReference type="NCBI Taxonomy" id="315576"/>
    <lineage>
        <taxon>Eukaryota</taxon>
        <taxon>Metazoa</taxon>
        <taxon>Ecdysozoa</taxon>
        <taxon>Arthropoda</taxon>
        <taxon>Hexapoda</taxon>
        <taxon>Insecta</taxon>
        <taxon>Pterygota</taxon>
        <taxon>Neoptera</taxon>
        <taxon>Endopterygota</taxon>
        <taxon>Diptera</taxon>
        <taxon>Nematocera</taxon>
        <taxon>Chironomoidea</taxon>
        <taxon>Chironomidae</taxon>
        <taxon>Chironominae</taxon>
        <taxon>Chironomus</taxon>
    </lineage>
</organism>
<name>A0A9N9RTF4_9DIPT</name>
<proteinExistence type="predicted"/>
<feature type="signal peptide" evidence="1">
    <location>
        <begin position="1"/>
        <end position="27"/>
    </location>
</feature>
<reference evidence="2" key="1">
    <citation type="submission" date="2022-01" db="EMBL/GenBank/DDBJ databases">
        <authorList>
            <person name="King R."/>
        </authorList>
    </citation>
    <scope>NUCLEOTIDE SEQUENCE</scope>
</reference>
<keyword evidence="3" id="KW-1185">Reference proteome</keyword>
<evidence type="ECO:0000313" key="2">
    <source>
        <dbReference type="EMBL" id="CAG9803192.1"/>
    </source>
</evidence>
<evidence type="ECO:0000313" key="3">
    <source>
        <dbReference type="Proteomes" id="UP001153620"/>
    </source>
</evidence>
<dbReference type="AlphaFoldDB" id="A0A9N9RTF4"/>
<gene>
    <name evidence="2" type="ORF">CHIRRI_LOCUS6093</name>
</gene>
<keyword evidence="1" id="KW-0732">Signal</keyword>
<protein>
    <submittedName>
        <fullName evidence="2">Uncharacterized protein</fullName>
    </submittedName>
</protein>
<accession>A0A9N9RTF4</accession>
<dbReference type="EMBL" id="OU895878">
    <property type="protein sequence ID" value="CAG9803192.1"/>
    <property type="molecule type" value="Genomic_DNA"/>
</dbReference>
<reference evidence="2" key="2">
    <citation type="submission" date="2022-10" db="EMBL/GenBank/DDBJ databases">
        <authorList>
            <consortium name="ENA_rothamsted_submissions"/>
            <consortium name="culmorum"/>
            <person name="King R."/>
        </authorList>
    </citation>
    <scope>NUCLEOTIDE SEQUENCE</scope>
</reference>
<sequence>MSLGTKWIYFGILYALYMMLCLDNSETAQTRNQSSYSIRVIYHSPENFSVLEGKLY</sequence>